<feature type="region of interest" description="Disordered" evidence="1">
    <location>
        <begin position="1"/>
        <end position="22"/>
    </location>
</feature>
<evidence type="ECO:0000256" key="1">
    <source>
        <dbReference type="SAM" id="MobiDB-lite"/>
    </source>
</evidence>
<gene>
    <name evidence="2" type="ORF">KGA66_18030</name>
</gene>
<sequence length="277" mass="29928">MTATESASALPEQCTTRPGTPMIGPYSTNQMDDFYHALHRGEAKPTGIMNLLQHLLIAERCPEGATVLDVCCGRGLALPLLHRYAPHILRYVGLDISDENVSEAHDMLARCRAAYGDTFAVEFVHCDVSEPFTVAQADVAIYTSALEHLPGPLGAASLRHTADALGPGGVLYLSTPATEGDPPRPLQHRVHVYEWSRQETIDALESLGLVVEQEIGLLPPGQPVTLATELAERYGHGAATWYYDLVERVPAALLGTITAACAPRVATEILYVARKPL</sequence>
<protein>
    <submittedName>
        <fullName evidence="2">Class I SAM-dependent methyltransferase</fullName>
    </submittedName>
</protein>
<dbReference type="GO" id="GO:0008168">
    <property type="term" value="F:methyltransferase activity"/>
    <property type="evidence" value="ECO:0007669"/>
    <property type="project" value="UniProtKB-KW"/>
</dbReference>
<accession>A0A8J7WM69</accession>
<organism evidence="2 3">
    <name type="scientific">Actinocrinis puniceicyclus</name>
    <dbReference type="NCBI Taxonomy" id="977794"/>
    <lineage>
        <taxon>Bacteria</taxon>
        <taxon>Bacillati</taxon>
        <taxon>Actinomycetota</taxon>
        <taxon>Actinomycetes</taxon>
        <taxon>Catenulisporales</taxon>
        <taxon>Actinospicaceae</taxon>
        <taxon>Actinocrinis</taxon>
    </lineage>
</organism>
<comment type="caution">
    <text evidence="2">The sequence shown here is derived from an EMBL/GenBank/DDBJ whole genome shotgun (WGS) entry which is preliminary data.</text>
</comment>
<evidence type="ECO:0000313" key="3">
    <source>
        <dbReference type="Proteomes" id="UP000677913"/>
    </source>
</evidence>
<name>A0A8J7WM69_9ACTN</name>
<keyword evidence="3" id="KW-1185">Reference proteome</keyword>
<dbReference type="PANTHER" id="PTHR43861:SF1">
    <property type="entry name" value="TRANS-ACONITATE 2-METHYLTRANSFERASE"/>
    <property type="match status" value="1"/>
</dbReference>
<proteinExistence type="predicted"/>
<dbReference type="PANTHER" id="PTHR43861">
    <property type="entry name" value="TRANS-ACONITATE 2-METHYLTRANSFERASE-RELATED"/>
    <property type="match status" value="1"/>
</dbReference>
<keyword evidence="2" id="KW-0489">Methyltransferase</keyword>
<dbReference type="CDD" id="cd02440">
    <property type="entry name" value="AdoMet_MTases"/>
    <property type="match status" value="1"/>
</dbReference>
<keyword evidence="2" id="KW-0808">Transferase</keyword>
<dbReference type="RefSeq" id="WP_211469322.1">
    <property type="nucleotide sequence ID" value="NZ_JAGSXH010000065.1"/>
</dbReference>
<dbReference type="AlphaFoldDB" id="A0A8J7WM69"/>
<dbReference type="InterPro" id="IPR029063">
    <property type="entry name" value="SAM-dependent_MTases_sf"/>
</dbReference>
<dbReference type="Proteomes" id="UP000677913">
    <property type="component" value="Unassembled WGS sequence"/>
</dbReference>
<dbReference type="SUPFAM" id="SSF53335">
    <property type="entry name" value="S-adenosyl-L-methionine-dependent methyltransferases"/>
    <property type="match status" value="1"/>
</dbReference>
<dbReference type="EMBL" id="JAGSXH010000065">
    <property type="protein sequence ID" value="MBS2964961.1"/>
    <property type="molecule type" value="Genomic_DNA"/>
</dbReference>
<feature type="compositionally biased region" description="Polar residues" evidence="1">
    <location>
        <begin position="1"/>
        <end position="18"/>
    </location>
</feature>
<dbReference type="Gene3D" id="3.40.50.150">
    <property type="entry name" value="Vaccinia Virus protein VP39"/>
    <property type="match status" value="1"/>
</dbReference>
<reference evidence="2" key="1">
    <citation type="submission" date="2021-04" db="EMBL/GenBank/DDBJ databases">
        <title>Genome based classification of Actinospica acidithermotolerans sp. nov., an actinobacterium isolated from an Indonesian hot spring.</title>
        <authorList>
            <person name="Kusuma A.B."/>
            <person name="Putra K.E."/>
            <person name="Nafisah S."/>
            <person name="Loh J."/>
            <person name="Nouioui I."/>
            <person name="Goodfellow M."/>
        </authorList>
    </citation>
    <scope>NUCLEOTIDE SEQUENCE</scope>
    <source>
        <strain evidence="2">DSM 45618</strain>
    </source>
</reference>
<dbReference type="Pfam" id="PF13489">
    <property type="entry name" value="Methyltransf_23"/>
    <property type="match status" value="1"/>
</dbReference>
<evidence type="ECO:0000313" key="2">
    <source>
        <dbReference type="EMBL" id="MBS2964961.1"/>
    </source>
</evidence>
<dbReference type="GO" id="GO:0032259">
    <property type="term" value="P:methylation"/>
    <property type="evidence" value="ECO:0007669"/>
    <property type="project" value="UniProtKB-KW"/>
</dbReference>